<organism evidence="1 2">
    <name type="scientific">Vibrio paracholerae</name>
    <dbReference type="NCBI Taxonomy" id="650003"/>
    <lineage>
        <taxon>Bacteria</taxon>
        <taxon>Pseudomonadati</taxon>
        <taxon>Pseudomonadota</taxon>
        <taxon>Gammaproteobacteria</taxon>
        <taxon>Vibrionales</taxon>
        <taxon>Vibrionaceae</taxon>
        <taxon>Vibrio</taxon>
    </lineage>
</organism>
<dbReference type="EMBL" id="QKKU01000088">
    <property type="protein sequence ID" value="RBM64884.1"/>
    <property type="molecule type" value="Genomic_DNA"/>
</dbReference>
<gene>
    <name evidence="1" type="ORF">DLR72_13835</name>
</gene>
<protein>
    <submittedName>
        <fullName evidence="1">Uncharacterized protein</fullName>
    </submittedName>
</protein>
<evidence type="ECO:0000313" key="2">
    <source>
        <dbReference type="Proteomes" id="UP000252199"/>
    </source>
</evidence>
<reference evidence="1 2" key="1">
    <citation type="submission" date="2018-06" db="EMBL/GenBank/DDBJ databases">
        <title>Draft genome sequences of nine Vibrio sp. clinical isolates from across the United States representing the closest known relative of Vibrio cholerae.</title>
        <authorList>
            <person name="Islam M.T."/>
            <person name="Liang K."/>
            <person name="Im M.S."/>
            <person name="Winkjer J."/>
            <person name="Busby S."/>
            <person name="Batra D."/>
            <person name="Rowe L."/>
            <person name="Tarr C.L."/>
            <person name="Boucher Y."/>
        </authorList>
    </citation>
    <scope>NUCLEOTIDE SEQUENCE [LARGE SCALE GENOMIC DNA]</scope>
    <source>
        <strain evidence="1 2">2017V-1110</strain>
    </source>
</reference>
<sequence>MLATFVHPNHIVYLCSWGFTHLPPTCNSKLFGYSVFHNNALSVTAHLPDMISPFYRLDAVSRKGMA</sequence>
<dbReference type="Proteomes" id="UP000252199">
    <property type="component" value="Unassembled WGS sequence"/>
</dbReference>
<comment type="caution">
    <text evidence="1">The sequence shown here is derived from an EMBL/GenBank/DDBJ whole genome shotgun (WGS) entry which is preliminary data.</text>
</comment>
<dbReference type="AlphaFoldDB" id="A0ABD7FTZ1"/>
<evidence type="ECO:0000313" key="1">
    <source>
        <dbReference type="EMBL" id="RBM64884.1"/>
    </source>
</evidence>
<proteinExistence type="predicted"/>
<accession>A0ABD7FTZ1</accession>
<name>A0ABD7FTZ1_9VIBR</name>